<dbReference type="Gene3D" id="3.40.50.1000">
    <property type="entry name" value="HAD superfamily/HAD-like"/>
    <property type="match status" value="1"/>
</dbReference>
<evidence type="ECO:0000256" key="4">
    <source>
        <dbReference type="ARBA" id="ARBA00038355"/>
    </source>
</evidence>
<name>A0A1D1ZT56_AUXPR</name>
<dbReference type="CDD" id="cd07521">
    <property type="entry name" value="HAD_FCP1-like"/>
    <property type="match status" value="1"/>
</dbReference>
<dbReference type="EMBL" id="GDKF01008474">
    <property type="protein sequence ID" value="JAT70148.1"/>
    <property type="molecule type" value="Transcribed_RNA"/>
</dbReference>
<dbReference type="GO" id="GO:0004721">
    <property type="term" value="F:phosphoprotein phosphatase activity"/>
    <property type="evidence" value="ECO:0007669"/>
    <property type="project" value="UniProtKB-KW"/>
</dbReference>
<feature type="region of interest" description="Disordered" evidence="5">
    <location>
        <begin position="182"/>
        <end position="204"/>
    </location>
</feature>
<accession>A0A1D1ZT56</accession>
<dbReference type="AlphaFoldDB" id="A0A1D1ZT56"/>
<feature type="region of interest" description="Disordered" evidence="5">
    <location>
        <begin position="146"/>
        <end position="167"/>
    </location>
</feature>
<proteinExistence type="inferred from homology"/>
<sequence>RFKGLLRSNRSSNDTAPPRGAAGEALPAQVLGLARKSTRGWSAGARPPLPPPPMAQACIMHSATLADEDGAARAHLPANGAGSPQAAFITSAARCKRKAAAAACAGTPAQPREADADGCAAVPTPVKTIKLLHAFGWLSAAGGDAEDGDAARCPVSPRGTAGAPLSAPALSQAQSLDLGGAAAAARLEAEHDSDSSAGAGEDAEAWAPPAALALATVPATPVAAPVQSPRPPEDEEVGWEFDPYLFIKRLPSLEECVPPRTSYLLPRRSRRCPQKTLVLDLDETLVHSTLDGPSSPPDFCFSVEVGGAAHRVAVRQRPHLHTFLRAVSALYEVVVFTASQAVYAEQLLDVVDPGRTLIRHRVFRDACVQWEGNYLKDLTVLGRDLAHTLIVDNSPQAFGFQLDNGVPIESWYDDDEDEELLRLLPFLESVAHVDDVRPAIQSRFRLREVVEAVQDPCGDWCA</sequence>
<evidence type="ECO:0000313" key="7">
    <source>
        <dbReference type="EMBL" id="JAT70148.1"/>
    </source>
</evidence>
<feature type="compositionally biased region" description="Low complexity" evidence="5">
    <location>
        <begin position="195"/>
        <end position="204"/>
    </location>
</feature>
<dbReference type="FunFam" id="3.40.50.1000:FF:000015">
    <property type="entry name" value="CTD small phosphatase-like protein 2"/>
    <property type="match status" value="1"/>
</dbReference>
<dbReference type="InterPro" id="IPR036412">
    <property type="entry name" value="HAD-like_sf"/>
</dbReference>
<evidence type="ECO:0000259" key="6">
    <source>
        <dbReference type="PROSITE" id="PS50969"/>
    </source>
</evidence>
<organism evidence="7">
    <name type="scientific">Auxenochlorella protothecoides</name>
    <name type="common">Green microalga</name>
    <name type="synonym">Chlorella protothecoides</name>
    <dbReference type="NCBI Taxonomy" id="3075"/>
    <lineage>
        <taxon>Eukaryota</taxon>
        <taxon>Viridiplantae</taxon>
        <taxon>Chlorophyta</taxon>
        <taxon>core chlorophytes</taxon>
        <taxon>Trebouxiophyceae</taxon>
        <taxon>Chlorellales</taxon>
        <taxon>Chlorellaceae</taxon>
        <taxon>Auxenochlorella</taxon>
    </lineage>
</organism>
<comment type="function">
    <text evidence="3">Probable phosphatase.</text>
</comment>
<evidence type="ECO:0000256" key="5">
    <source>
        <dbReference type="SAM" id="MobiDB-lite"/>
    </source>
</evidence>
<dbReference type="GO" id="GO:0005634">
    <property type="term" value="C:nucleus"/>
    <property type="evidence" value="ECO:0007669"/>
    <property type="project" value="UniProtKB-ARBA"/>
</dbReference>
<dbReference type="SUPFAM" id="SSF56784">
    <property type="entry name" value="HAD-like"/>
    <property type="match status" value="1"/>
</dbReference>
<dbReference type="Pfam" id="PF03031">
    <property type="entry name" value="NIF"/>
    <property type="match status" value="1"/>
</dbReference>
<keyword evidence="1" id="KW-0378">Hydrolase</keyword>
<gene>
    <name evidence="7" type="ORF">g.44244</name>
</gene>
<dbReference type="NCBIfam" id="TIGR02251">
    <property type="entry name" value="HIF-SF_euk"/>
    <property type="match status" value="1"/>
</dbReference>
<evidence type="ECO:0000256" key="3">
    <source>
        <dbReference type="ARBA" id="ARBA00037324"/>
    </source>
</evidence>
<comment type="similarity">
    <text evidence="4">Belongs to the CTDSPL2 family.</text>
</comment>
<feature type="domain" description="FCP1 homology" evidence="6">
    <location>
        <begin position="270"/>
        <end position="430"/>
    </location>
</feature>
<feature type="region of interest" description="Disordered" evidence="5">
    <location>
        <begin position="1"/>
        <end position="25"/>
    </location>
</feature>
<dbReference type="InterPro" id="IPR011948">
    <property type="entry name" value="Dullard_phosphatase"/>
</dbReference>
<dbReference type="PANTHER" id="PTHR12210">
    <property type="entry name" value="DULLARD PROTEIN PHOSPHATASE"/>
    <property type="match status" value="1"/>
</dbReference>
<dbReference type="InterPro" id="IPR004274">
    <property type="entry name" value="FCP1_dom"/>
</dbReference>
<evidence type="ECO:0000256" key="2">
    <source>
        <dbReference type="ARBA" id="ARBA00022912"/>
    </source>
</evidence>
<protein>
    <recommendedName>
        <fullName evidence="6">FCP1 homology domain-containing protein</fullName>
    </recommendedName>
</protein>
<dbReference type="SMART" id="SM00577">
    <property type="entry name" value="CPDc"/>
    <property type="match status" value="1"/>
</dbReference>
<dbReference type="InterPro" id="IPR023214">
    <property type="entry name" value="HAD_sf"/>
</dbReference>
<dbReference type="PROSITE" id="PS50969">
    <property type="entry name" value="FCP1"/>
    <property type="match status" value="1"/>
</dbReference>
<evidence type="ECO:0000256" key="1">
    <source>
        <dbReference type="ARBA" id="ARBA00022801"/>
    </source>
</evidence>
<keyword evidence="2" id="KW-0904">Protein phosphatase</keyword>
<feature type="non-terminal residue" evidence="7">
    <location>
        <position position="1"/>
    </location>
</feature>
<dbReference type="InterPro" id="IPR050365">
    <property type="entry name" value="TIM50"/>
</dbReference>
<reference evidence="7" key="1">
    <citation type="submission" date="2015-08" db="EMBL/GenBank/DDBJ databases">
        <authorList>
            <person name="Babu N.S."/>
            <person name="Beckwith C.J."/>
            <person name="Beseler K.G."/>
            <person name="Brison A."/>
            <person name="Carone J.V."/>
            <person name="Caskin T.P."/>
            <person name="Diamond M."/>
            <person name="Durham M.E."/>
            <person name="Foxe J.M."/>
            <person name="Go M."/>
            <person name="Henderson B.A."/>
            <person name="Jones I.B."/>
            <person name="McGettigan J.A."/>
            <person name="Micheletti S.J."/>
            <person name="Nasrallah M.E."/>
            <person name="Ortiz D."/>
            <person name="Piller C.R."/>
            <person name="Privatt S.R."/>
            <person name="Schneider S.L."/>
            <person name="Sharp S."/>
            <person name="Smith T.C."/>
            <person name="Stanton J.D."/>
            <person name="Ullery H.E."/>
            <person name="Wilson R.J."/>
            <person name="Serrano M.G."/>
            <person name="Buck G."/>
            <person name="Lee V."/>
            <person name="Wang Y."/>
            <person name="Carvalho R."/>
            <person name="Voegtly L."/>
            <person name="Shi R."/>
            <person name="Duckworth R."/>
            <person name="Johnson A."/>
            <person name="Loviza R."/>
            <person name="Walstead R."/>
            <person name="Shah Z."/>
            <person name="Kiflezghi M."/>
            <person name="Wade K."/>
            <person name="Ball S.L."/>
            <person name="Bradley K.W."/>
            <person name="Asai D.J."/>
            <person name="Bowman C.A."/>
            <person name="Russell D.A."/>
            <person name="Pope W.H."/>
            <person name="Jacobs-Sera D."/>
            <person name="Hendrix R.W."/>
            <person name="Hatfull G.F."/>
        </authorList>
    </citation>
    <scope>NUCLEOTIDE SEQUENCE</scope>
</reference>